<feature type="domain" description="Azaphilone pigments biosynthesis cluster protein L N-terminal" evidence="1">
    <location>
        <begin position="1"/>
        <end position="179"/>
    </location>
</feature>
<evidence type="ECO:0000313" key="3">
    <source>
        <dbReference type="Proteomes" id="UP000294847"/>
    </source>
</evidence>
<accession>A0A4P7N4W4</accession>
<dbReference type="Proteomes" id="UP000294847">
    <property type="component" value="Chromosome 1"/>
</dbReference>
<gene>
    <name evidence="2" type="ORF">PoMZ_10726</name>
</gene>
<dbReference type="InterPro" id="IPR031348">
    <property type="entry name" value="PigL_N"/>
</dbReference>
<dbReference type="Pfam" id="PF17111">
    <property type="entry name" value="PigL_N"/>
    <property type="match status" value="1"/>
</dbReference>
<dbReference type="EMBL" id="CP034204">
    <property type="protein sequence ID" value="QBZ55010.1"/>
    <property type="molecule type" value="Genomic_DNA"/>
</dbReference>
<protein>
    <recommendedName>
        <fullName evidence="1">Azaphilone pigments biosynthesis cluster protein L N-terminal domain-containing protein</fullName>
    </recommendedName>
</protein>
<name>A0A4P7N4W4_PYROR</name>
<reference evidence="2 3" key="1">
    <citation type="journal article" date="2019" name="Mol. Biol. Evol.">
        <title>Blast fungal genomes show frequent chromosomal changes, gene gains and losses, and effector gene turnover.</title>
        <authorList>
            <person name="Gomez Luciano L.B."/>
            <person name="Jason Tsai I."/>
            <person name="Chuma I."/>
            <person name="Tosa Y."/>
            <person name="Chen Y.H."/>
            <person name="Li J.Y."/>
            <person name="Li M.Y."/>
            <person name="Jade Lu M.Y."/>
            <person name="Nakayashiki H."/>
            <person name="Li W.H."/>
        </authorList>
    </citation>
    <scope>NUCLEOTIDE SEQUENCE [LARGE SCALE GENOMIC DNA]</scope>
    <source>
        <strain evidence="2">MZ5-1-6</strain>
    </source>
</reference>
<proteinExistence type="predicted"/>
<dbReference type="AlphaFoldDB" id="A0A4P7N4W4"/>
<evidence type="ECO:0000313" key="2">
    <source>
        <dbReference type="EMBL" id="QBZ55010.1"/>
    </source>
</evidence>
<sequence>MDPLSIVTASFSLVAGAATASLSVNRFIKDFKERHSNLDDVTTHLETVTGLLDSIGAIVQAMTQLLPRSPAVPAELLKQIPLTITECQTAVSKIQTAIDKFRRDKLFWTGAKWSLEGKQQIEEMMKNIERHKITLGIGLIAIQIGVSAETNQDTSAIRETADDLRIGFQALTLEVRALRGDHHGATENLMLQRYLDDVESYATATIYSGSVADFEDRPATPCARETMDGPRKDEGVEFLLSIARGAERRKTLSKKECVDLDSKLLEINPETSPDHIVELLGLGASPNVDSLDFQGSIYYLDNNLLFWAVWYRNHGCLQILLAHGSSFDPHSIQQAFLLAVVLGDVQAVTHFIDAPGAANPPKSYIFRQCLEIDWDEENIGMDLLRLCEPTLPGSIYNRNIPKVLVAASLICKKVNPRLISIRDLVRNGMMKKIRGSMKAYDMTQRLEPRAKARDSILEKLLHEQQHFNKGHERRIYPVLDWLLQGTVRHWMRLEDEEACHSRVTMLIKYGAQTMRGADFQVGFGACRGIGIIAATIAARSDRISWLLYHCVPASLYDTNLTGIYCCLAALLGHAQLLEALLRLGPRPAICFHILVSLWSDYNVSLAEAAGAARLLRSHGLSPHQIGEFTWFKRPMLPPIGNLHISTQKYRSRQEVSACQLAREILRLPMSHFTTITGQKRADSEAATRKQLVRLLDDVPNEG</sequence>
<evidence type="ECO:0000259" key="1">
    <source>
        <dbReference type="Pfam" id="PF17111"/>
    </source>
</evidence>
<organism evidence="2 3">
    <name type="scientific">Pyricularia oryzae</name>
    <name type="common">Rice blast fungus</name>
    <name type="synonym">Magnaporthe oryzae</name>
    <dbReference type="NCBI Taxonomy" id="318829"/>
    <lineage>
        <taxon>Eukaryota</taxon>
        <taxon>Fungi</taxon>
        <taxon>Dikarya</taxon>
        <taxon>Ascomycota</taxon>
        <taxon>Pezizomycotina</taxon>
        <taxon>Sordariomycetes</taxon>
        <taxon>Sordariomycetidae</taxon>
        <taxon>Magnaporthales</taxon>
        <taxon>Pyriculariaceae</taxon>
        <taxon>Pyricularia</taxon>
    </lineage>
</organism>